<evidence type="ECO:0000313" key="7">
    <source>
        <dbReference type="EMBL" id="KAF2670603.1"/>
    </source>
</evidence>
<comment type="function">
    <text evidence="5">Produces N-formyl-kynurenine through the oxidation of tryptophan.</text>
</comment>
<dbReference type="GO" id="GO:0020037">
    <property type="term" value="F:heme binding"/>
    <property type="evidence" value="ECO:0007669"/>
    <property type="project" value="UniProtKB-UniRule"/>
</dbReference>
<feature type="region of interest" description="Disordered" evidence="6">
    <location>
        <begin position="374"/>
        <end position="416"/>
    </location>
</feature>
<keyword evidence="3 4" id="KW-0408">Iron</keyword>
<organism evidence="7 8">
    <name type="scientific">Microthyrium microscopicum</name>
    <dbReference type="NCBI Taxonomy" id="703497"/>
    <lineage>
        <taxon>Eukaryota</taxon>
        <taxon>Fungi</taxon>
        <taxon>Dikarya</taxon>
        <taxon>Ascomycota</taxon>
        <taxon>Pezizomycotina</taxon>
        <taxon>Dothideomycetes</taxon>
        <taxon>Dothideomycetes incertae sedis</taxon>
        <taxon>Microthyriales</taxon>
        <taxon>Microthyriaceae</taxon>
        <taxon>Microthyrium</taxon>
    </lineage>
</organism>
<dbReference type="GO" id="GO:0034354">
    <property type="term" value="P:'de novo' NAD+ biosynthetic process from L-tryptophan"/>
    <property type="evidence" value="ECO:0007669"/>
    <property type="project" value="TreeGrafter"/>
</dbReference>
<reference evidence="7" key="1">
    <citation type="journal article" date="2020" name="Stud. Mycol.">
        <title>101 Dothideomycetes genomes: a test case for predicting lifestyles and emergence of pathogens.</title>
        <authorList>
            <person name="Haridas S."/>
            <person name="Albert R."/>
            <person name="Binder M."/>
            <person name="Bloem J."/>
            <person name="Labutti K."/>
            <person name="Salamov A."/>
            <person name="Andreopoulos B."/>
            <person name="Baker S."/>
            <person name="Barry K."/>
            <person name="Bills G."/>
            <person name="Bluhm B."/>
            <person name="Cannon C."/>
            <person name="Castanera R."/>
            <person name="Culley D."/>
            <person name="Daum C."/>
            <person name="Ezra D."/>
            <person name="Gonzalez J."/>
            <person name="Henrissat B."/>
            <person name="Kuo A."/>
            <person name="Liang C."/>
            <person name="Lipzen A."/>
            <person name="Lutzoni F."/>
            <person name="Magnuson J."/>
            <person name="Mondo S."/>
            <person name="Nolan M."/>
            <person name="Ohm R."/>
            <person name="Pangilinan J."/>
            <person name="Park H.-J."/>
            <person name="Ramirez L."/>
            <person name="Alfaro M."/>
            <person name="Sun H."/>
            <person name="Tritt A."/>
            <person name="Yoshinaga Y."/>
            <person name="Zwiers L.-H."/>
            <person name="Turgeon B."/>
            <person name="Goodwin S."/>
            <person name="Spatafora J."/>
            <person name="Crous P."/>
            <person name="Grigoriev I."/>
        </authorList>
    </citation>
    <scope>NUCLEOTIDE SEQUENCE</scope>
    <source>
        <strain evidence="7">CBS 115976</strain>
    </source>
</reference>
<dbReference type="Proteomes" id="UP000799302">
    <property type="component" value="Unassembled WGS sequence"/>
</dbReference>
<dbReference type="PROSITE" id="PS00876">
    <property type="entry name" value="IDO_1"/>
    <property type="match status" value="1"/>
</dbReference>
<name>A0A6A6UGN8_9PEZI</name>
<dbReference type="GO" id="GO:0033754">
    <property type="term" value="F:indoleamine 2,3-dioxygenase activity"/>
    <property type="evidence" value="ECO:0007669"/>
    <property type="project" value="UniProtKB-EC"/>
</dbReference>
<feature type="binding site" description="proximal binding residue" evidence="4">
    <location>
        <position position="360"/>
    </location>
    <ligand>
        <name>heme b</name>
        <dbReference type="ChEBI" id="CHEBI:60344"/>
    </ligand>
    <ligandPart>
        <name>Fe</name>
        <dbReference type="ChEBI" id="CHEBI:18248"/>
    </ligandPart>
</feature>
<keyword evidence="2 4" id="KW-0479">Metal-binding</keyword>
<evidence type="ECO:0000256" key="4">
    <source>
        <dbReference type="PIRSR" id="PIRSR600898-1"/>
    </source>
</evidence>
<evidence type="ECO:0000313" key="8">
    <source>
        <dbReference type="Proteomes" id="UP000799302"/>
    </source>
</evidence>
<dbReference type="FunFam" id="1.20.58.480:FF:000004">
    <property type="entry name" value="Indoleamine 2,3-dioxygenase subfamily"/>
    <property type="match status" value="1"/>
</dbReference>
<proteinExistence type="inferred from homology"/>
<evidence type="ECO:0000256" key="3">
    <source>
        <dbReference type="ARBA" id="ARBA00023004"/>
    </source>
</evidence>
<keyword evidence="4 5" id="KW-0349">Heme</keyword>
<dbReference type="SUPFAM" id="SSF140959">
    <property type="entry name" value="Indolic compounds 2,3-dioxygenase-like"/>
    <property type="match status" value="1"/>
</dbReference>
<keyword evidence="5 7" id="KW-0223">Dioxygenase</keyword>
<dbReference type="GO" id="GO:0046872">
    <property type="term" value="F:metal ion binding"/>
    <property type="evidence" value="ECO:0007669"/>
    <property type="project" value="UniProtKB-UniRule"/>
</dbReference>
<dbReference type="AlphaFoldDB" id="A0A6A6UGN8"/>
<sequence>MYPPIPRLGDFDVSPLNGFLPTEPPCDHISDPYYAPWESIINNLQPLILTKRLRGCVDRLPVLSTDFLHAKAEWRRAYSILGFIVHAYVWGEDSPADIIPPPISIPFLETCEYLELPPVGTYASFVLWNWKPLILSEPVDCLENIFTLHTLTGSMDEAWFFLVSVAIEARGAAIIPLMLEAISAARFNDTEAVTEALRSFAQRLDELGMLLNRMYENCDPHIFYHRIRVVLAGSKNMVEAGLPNGIKFDTGSNTDEYVQYSGGSNAQSSIIQFFDIILGVEHRPTGAPPSSDRPAMHGPPSANFILEMRRYMPGPHRRFLEAVERIANIRNFVVANSGNAALRTAYDACLAMLRAFRDIHIQIVSRYIIIKSRESRPSSTSPPRPSGRKNLAVASMQSHSSGEDSAGAPRQRKLKGTGGTALIPFLKQARDETGEPAIDDWARRLLSNGPATVARGMDPWASGGSVGSAGAGARLTKMGEHASGEMEILGLAGVWRVGDDEGGICHW</sequence>
<evidence type="ECO:0000256" key="1">
    <source>
        <dbReference type="ARBA" id="ARBA00007119"/>
    </source>
</evidence>
<dbReference type="GO" id="GO:0005737">
    <property type="term" value="C:cytoplasm"/>
    <property type="evidence" value="ECO:0007669"/>
    <property type="project" value="TreeGrafter"/>
</dbReference>
<keyword evidence="5" id="KW-0560">Oxidoreductase</keyword>
<dbReference type="PANTHER" id="PTHR28657">
    <property type="entry name" value="INDOLEAMINE 2,3-DIOXYGENASE"/>
    <property type="match status" value="1"/>
</dbReference>
<protein>
    <recommendedName>
        <fullName evidence="5">Indoleamine 2,3-dioxygenase</fullName>
        <ecNumber evidence="5">1.13.11.52</ecNumber>
    </recommendedName>
</protein>
<dbReference type="Pfam" id="PF01231">
    <property type="entry name" value="IDO"/>
    <property type="match status" value="1"/>
</dbReference>
<dbReference type="PANTHER" id="PTHR28657:SF5">
    <property type="entry name" value="INDOLEAMINE 2,3-DIOXYGENASE"/>
    <property type="match status" value="1"/>
</dbReference>
<dbReference type="EC" id="1.13.11.52" evidence="5"/>
<comment type="similarity">
    <text evidence="1 5">Belongs to the indoleamine 2,3-dioxygenase family.</text>
</comment>
<dbReference type="InterPro" id="IPR037217">
    <property type="entry name" value="Trp/Indoleamine_2_3_dOase-like"/>
</dbReference>
<dbReference type="Gene3D" id="1.20.58.480">
    <property type="match status" value="1"/>
</dbReference>
<evidence type="ECO:0000256" key="6">
    <source>
        <dbReference type="SAM" id="MobiDB-lite"/>
    </source>
</evidence>
<evidence type="ECO:0000256" key="2">
    <source>
        <dbReference type="ARBA" id="ARBA00022723"/>
    </source>
</evidence>
<accession>A0A6A6UGN8</accession>
<comment type="catalytic activity">
    <reaction evidence="5">
        <text>L-tryptophan + O2 = N-formyl-L-kynurenine</text>
        <dbReference type="Rhea" id="RHEA:24536"/>
        <dbReference type="ChEBI" id="CHEBI:15379"/>
        <dbReference type="ChEBI" id="CHEBI:57912"/>
        <dbReference type="ChEBI" id="CHEBI:58629"/>
    </reaction>
</comment>
<dbReference type="OrthoDB" id="540174at2759"/>
<evidence type="ECO:0000256" key="5">
    <source>
        <dbReference type="RuleBase" id="RU369119"/>
    </source>
</evidence>
<dbReference type="InterPro" id="IPR000898">
    <property type="entry name" value="Indolamine_dOase"/>
</dbReference>
<dbReference type="GO" id="GO:0019441">
    <property type="term" value="P:L-tryptophan catabolic process to kynurenine"/>
    <property type="evidence" value="ECO:0007669"/>
    <property type="project" value="UniProtKB-UniRule"/>
</dbReference>
<dbReference type="EMBL" id="MU004234">
    <property type="protein sequence ID" value="KAF2670603.1"/>
    <property type="molecule type" value="Genomic_DNA"/>
</dbReference>
<gene>
    <name evidence="7" type="ORF">BT63DRAFT_242404</name>
</gene>
<keyword evidence="8" id="KW-1185">Reference proteome</keyword>